<dbReference type="InterPro" id="IPR043425">
    <property type="entry name" value="NusG-like"/>
</dbReference>
<protein>
    <submittedName>
        <fullName evidence="5">Transcription antitermination factor NusG</fullName>
    </submittedName>
</protein>
<dbReference type="RefSeq" id="WP_131838197.1">
    <property type="nucleotide sequence ID" value="NZ_SLWB01000002.1"/>
</dbReference>
<keyword evidence="2" id="KW-0805">Transcription regulation</keyword>
<keyword evidence="1" id="KW-0889">Transcription antitermination</keyword>
<sequence>MANTNNNKELQSRWLVGYCAPRSEKQVYDKLLKQGYTAYLPLAKSSRKWSDRIKIVEIPLFTSYIFVYLNNFEVYEALKSIPQLVRFVYSQGKFAEITEKEIESIKKFLTKTEGYQFSFEENQMVEVREGILKGKKGIITKLGKTKMQLRIEEFGWVVTAEILRTQAKSVE</sequence>
<dbReference type="GO" id="GO:0031564">
    <property type="term" value="P:transcription antitermination"/>
    <property type="evidence" value="ECO:0007669"/>
    <property type="project" value="UniProtKB-KW"/>
</dbReference>
<dbReference type="Proteomes" id="UP000294830">
    <property type="component" value="Unassembled WGS sequence"/>
</dbReference>
<dbReference type="GO" id="GO:0006354">
    <property type="term" value="P:DNA-templated transcription elongation"/>
    <property type="evidence" value="ECO:0007669"/>
    <property type="project" value="InterPro"/>
</dbReference>
<comment type="caution">
    <text evidence="5">The sequence shown here is derived from an EMBL/GenBank/DDBJ whole genome shotgun (WGS) entry which is preliminary data.</text>
</comment>
<dbReference type="OrthoDB" id="9796143at2"/>
<dbReference type="EMBL" id="SLWB01000002">
    <property type="protein sequence ID" value="TCN72128.1"/>
    <property type="molecule type" value="Genomic_DNA"/>
</dbReference>
<evidence type="ECO:0000313" key="5">
    <source>
        <dbReference type="EMBL" id="TCN72128.1"/>
    </source>
</evidence>
<evidence type="ECO:0000256" key="2">
    <source>
        <dbReference type="ARBA" id="ARBA00023015"/>
    </source>
</evidence>
<keyword evidence="3" id="KW-0804">Transcription</keyword>
<reference evidence="5 6" key="1">
    <citation type="submission" date="2019-03" db="EMBL/GenBank/DDBJ databases">
        <title>Genomic Encyclopedia of Archaeal and Bacterial Type Strains, Phase II (KMG-II): from individual species to whole genera.</title>
        <authorList>
            <person name="Goeker M."/>
        </authorList>
    </citation>
    <scope>NUCLEOTIDE SEQUENCE [LARGE SCALE GENOMIC DNA]</scope>
    <source>
        <strain evidence="5 6">RL-C</strain>
    </source>
</reference>
<keyword evidence="6" id="KW-1185">Reference proteome</keyword>
<dbReference type="NCBIfam" id="NF033644">
    <property type="entry name" value="antiterm_UpxY"/>
    <property type="match status" value="1"/>
</dbReference>
<organism evidence="5 6">
    <name type="scientific">Acetobacteroides hydrogenigenes</name>
    <dbReference type="NCBI Taxonomy" id="979970"/>
    <lineage>
        <taxon>Bacteria</taxon>
        <taxon>Pseudomonadati</taxon>
        <taxon>Bacteroidota</taxon>
        <taxon>Bacteroidia</taxon>
        <taxon>Bacteroidales</taxon>
        <taxon>Rikenellaceae</taxon>
        <taxon>Acetobacteroides</taxon>
    </lineage>
</organism>
<evidence type="ECO:0000259" key="4">
    <source>
        <dbReference type="Pfam" id="PF02357"/>
    </source>
</evidence>
<gene>
    <name evidence="5" type="ORF">CLV25_10291</name>
</gene>
<dbReference type="InterPro" id="IPR006645">
    <property type="entry name" value="NGN-like_dom"/>
</dbReference>
<dbReference type="AlphaFoldDB" id="A0A4R2ESB8"/>
<dbReference type="CDD" id="cd09895">
    <property type="entry name" value="NGN_SP_UpxY"/>
    <property type="match status" value="1"/>
</dbReference>
<dbReference type="InterPro" id="IPR036735">
    <property type="entry name" value="NGN_dom_sf"/>
</dbReference>
<dbReference type="Gene3D" id="3.30.70.940">
    <property type="entry name" value="NusG, N-terminal domain"/>
    <property type="match status" value="1"/>
</dbReference>
<dbReference type="Pfam" id="PF02357">
    <property type="entry name" value="NusG"/>
    <property type="match status" value="1"/>
</dbReference>
<name>A0A4R2ESB8_9BACT</name>
<evidence type="ECO:0000313" key="6">
    <source>
        <dbReference type="Proteomes" id="UP000294830"/>
    </source>
</evidence>
<dbReference type="PANTHER" id="PTHR30265">
    <property type="entry name" value="RHO-INTERACTING TRANSCRIPTION TERMINATION FACTOR NUSG"/>
    <property type="match status" value="1"/>
</dbReference>
<accession>A0A4R2ESB8</accession>
<dbReference type="SUPFAM" id="SSF82679">
    <property type="entry name" value="N-utilization substance G protein NusG, N-terminal domain"/>
    <property type="match status" value="1"/>
</dbReference>
<dbReference type="PANTHER" id="PTHR30265:SF4">
    <property type="entry name" value="KOW MOTIF FAMILY PROTEIN, EXPRESSED"/>
    <property type="match status" value="1"/>
</dbReference>
<feature type="domain" description="NusG-like N-terminal" evidence="4">
    <location>
        <begin position="13"/>
        <end position="105"/>
    </location>
</feature>
<evidence type="ECO:0000256" key="3">
    <source>
        <dbReference type="ARBA" id="ARBA00023163"/>
    </source>
</evidence>
<evidence type="ECO:0000256" key="1">
    <source>
        <dbReference type="ARBA" id="ARBA00022814"/>
    </source>
</evidence>
<proteinExistence type="predicted"/>